<proteinExistence type="inferred from homology"/>
<dbReference type="GO" id="GO:0006119">
    <property type="term" value="P:oxidative phosphorylation"/>
    <property type="evidence" value="ECO:0007669"/>
    <property type="project" value="UniProtKB-UniPathway"/>
</dbReference>
<dbReference type="SUPFAM" id="SSF81442">
    <property type="entry name" value="Cytochrome c oxidase subunit I-like"/>
    <property type="match status" value="1"/>
</dbReference>
<keyword evidence="15 18" id="KW-0472">Membrane</keyword>
<dbReference type="GO" id="GO:0004129">
    <property type="term" value="F:cytochrome-c oxidase activity"/>
    <property type="evidence" value="ECO:0007669"/>
    <property type="project" value="UniProtKB-EC"/>
</dbReference>
<feature type="compositionally biased region" description="Basic and acidic residues" evidence="19">
    <location>
        <begin position="651"/>
        <end position="665"/>
    </location>
</feature>
<dbReference type="RefSeq" id="WP_189517283.1">
    <property type="nucleotide sequence ID" value="NZ_BMXG01000030.1"/>
</dbReference>
<evidence type="ECO:0000256" key="9">
    <source>
        <dbReference type="ARBA" id="ARBA00022723"/>
    </source>
</evidence>
<keyword evidence="7 17" id="KW-0679">Respiratory chain</keyword>
<feature type="transmembrane region" description="Helical" evidence="18">
    <location>
        <begin position="54"/>
        <end position="74"/>
    </location>
</feature>
<protein>
    <recommendedName>
        <fullName evidence="18">Cytochrome c oxidase subunit 1</fullName>
        <ecNumber evidence="18">7.1.1.9</ecNumber>
    </recommendedName>
</protein>
<evidence type="ECO:0000256" key="2">
    <source>
        <dbReference type="ARBA" id="ARBA00004673"/>
    </source>
</evidence>
<evidence type="ECO:0000256" key="6">
    <source>
        <dbReference type="ARBA" id="ARBA00022617"/>
    </source>
</evidence>
<feature type="transmembrane region" description="Helical" evidence="18">
    <location>
        <begin position="427"/>
        <end position="447"/>
    </location>
</feature>
<organism evidence="21 22">
    <name type="scientific">Cerasicoccus arenae</name>
    <dbReference type="NCBI Taxonomy" id="424488"/>
    <lineage>
        <taxon>Bacteria</taxon>
        <taxon>Pseudomonadati</taxon>
        <taxon>Verrucomicrobiota</taxon>
        <taxon>Opitutia</taxon>
        <taxon>Puniceicoccales</taxon>
        <taxon>Cerasicoccaceae</taxon>
        <taxon>Cerasicoccus</taxon>
    </lineage>
</organism>
<evidence type="ECO:0000313" key="21">
    <source>
        <dbReference type="EMBL" id="GHC12883.1"/>
    </source>
</evidence>
<dbReference type="Gene3D" id="1.20.210.10">
    <property type="entry name" value="Cytochrome c oxidase-like, subunit I domain"/>
    <property type="match status" value="1"/>
</dbReference>
<evidence type="ECO:0000256" key="13">
    <source>
        <dbReference type="ARBA" id="ARBA00023004"/>
    </source>
</evidence>
<dbReference type="InterPro" id="IPR023615">
    <property type="entry name" value="Cyt_c_Oxase_su1_BS"/>
</dbReference>
<dbReference type="UniPathway" id="UPA00705"/>
<dbReference type="Gene3D" id="1.10.287.70">
    <property type="match status" value="1"/>
</dbReference>
<evidence type="ECO:0000256" key="4">
    <source>
        <dbReference type="ARBA" id="ARBA00022448"/>
    </source>
</evidence>
<dbReference type="InterPro" id="IPR023616">
    <property type="entry name" value="Cyt_c_oxase-like_su1_dom"/>
</dbReference>
<feature type="region of interest" description="Disordered" evidence="19">
    <location>
        <begin position="651"/>
        <end position="671"/>
    </location>
</feature>
<gene>
    <name evidence="21" type="ORF">GCM10007047_32790</name>
</gene>
<feature type="transmembrane region" description="Helical" evidence="18">
    <location>
        <begin position="459"/>
        <end position="481"/>
    </location>
</feature>
<evidence type="ECO:0000256" key="18">
    <source>
        <dbReference type="RuleBase" id="RU363061"/>
    </source>
</evidence>
<feature type="transmembrane region" description="Helical" evidence="18">
    <location>
        <begin position="234"/>
        <end position="262"/>
    </location>
</feature>
<keyword evidence="5 18" id="KW-1003">Cell membrane</keyword>
<evidence type="ECO:0000256" key="19">
    <source>
        <dbReference type="SAM" id="MobiDB-lite"/>
    </source>
</evidence>
<evidence type="ECO:0000256" key="14">
    <source>
        <dbReference type="ARBA" id="ARBA00023008"/>
    </source>
</evidence>
<evidence type="ECO:0000256" key="3">
    <source>
        <dbReference type="ARBA" id="ARBA00009578"/>
    </source>
</evidence>
<dbReference type="GO" id="GO:0046872">
    <property type="term" value="F:metal ion binding"/>
    <property type="evidence" value="ECO:0007669"/>
    <property type="project" value="UniProtKB-KW"/>
</dbReference>
<feature type="transmembrane region" description="Helical" evidence="18">
    <location>
        <begin position="282"/>
        <end position="305"/>
    </location>
</feature>
<dbReference type="GO" id="GO:0020037">
    <property type="term" value="F:heme binding"/>
    <property type="evidence" value="ECO:0007669"/>
    <property type="project" value="InterPro"/>
</dbReference>
<dbReference type="PRINTS" id="PR01165">
    <property type="entry name" value="CYCOXIDASEI"/>
</dbReference>
<dbReference type="PANTHER" id="PTHR10422">
    <property type="entry name" value="CYTOCHROME C OXIDASE SUBUNIT 1"/>
    <property type="match status" value="1"/>
</dbReference>
<keyword evidence="10" id="KW-1278">Translocase</keyword>
<feature type="transmembrane region" description="Helical" evidence="18">
    <location>
        <begin position="384"/>
        <end position="407"/>
    </location>
</feature>
<name>A0A8J3DMW2_9BACT</name>
<evidence type="ECO:0000256" key="1">
    <source>
        <dbReference type="ARBA" id="ARBA00004651"/>
    </source>
</evidence>
<evidence type="ECO:0000313" key="22">
    <source>
        <dbReference type="Proteomes" id="UP000642829"/>
    </source>
</evidence>
<dbReference type="InterPro" id="IPR014241">
    <property type="entry name" value="Cyt_c_oxidase_su1_bac"/>
</dbReference>
<dbReference type="InterPro" id="IPR036927">
    <property type="entry name" value="Cyt_c_oxase-like_su1_sf"/>
</dbReference>
<evidence type="ECO:0000256" key="17">
    <source>
        <dbReference type="RuleBase" id="RU000370"/>
    </source>
</evidence>
<dbReference type="PROSITE" id="PS50855">
    <property type="entry name" value="COX1"/>
    <property type="match status" value="1"/>
</dbReference>
<dbReference type="PANTHER" id="PTHR10422:SF35">
    <property type="entry name" value="CYTOCHROME BO(3) UBIQUINOL OXIDASE SUBUNIT 1"/>
    <property type="match status" value="1"/>
</dbReference>
<comment type="pathway">
    <text evidence="2 18">Energy metabolism; oxidative phosphorylation.</text>
</comment>
<comment type="function">
    <text evidence="18">Cytochrome c oxidase is the component of the respiratory chain that catalyzes the reduction of oxygen to water. Subunits 1-3 form the functional core of the enzyme complex. CO I is the catalytic subunit of the enzyme. Electrons originating in cytochrome c are transferred via the copper A center of subunit 2 and heme A of subunit 1 to the bimetallic center formed by heme A3 and copper B.</text>
</comment>
<keyword evidence="12 18" id="KW-1133">Transmembrane helix</keyword>
<keyword evidence="6 17" id="KW-0349">Heme</keyword>
<dbReference type="GO" id="GO:0022904">
    <property type="term" value="P:respiratory electron transport chain"/>
    <property type="evidence" value="ECO:0007669"/>
    <property type="project" value="TreeGrafter"/>
</dbReference>
<dbReference type="Proteomes" id="UP000642829">
    <property type="component" value="Unassembled WGS sequence"/>
</dbReference>
<feature type="transmembrane region" description="Helical" evidence="18">
    <location>
        <begin position="350"/>
        <end position="372"/>
    </location>
</feature>
<feature type="transmembrane region" description="Helical" evidence="18">
    <location>
        <begin position="621"/>
        <end position="641"/>
    </location>
</feature>
<keyword evidence="14 18" id="KW-0186">Copper</keyword>
<evidence type="ECO:0000256" key="10">
    <source>
        <dbReference type="ARBA" id="ARBA00022967"/>
    </source>
</evidence>
<reference evidence="21" key="2">
    <citation type="submission" date="2020-09" db="EMBL/GenBank/DDBJ databases">
        <authorList>
            <person name="Sun Q."/>
            <person name="Kim S."/>
        </authorList>
    </citation>
    <scope>NUCLEOTIDE SEQUENCE</scope>
    <source>
        <strain evidence="21">KCTC 12870</strain>
    </source>
</reference>
<feature type="transmembrane region" description="Helical" evidence="18">
    <location>
        <begin position="317"/>
        <end position="338"/>
    </location>
</feature>
<comment type="subcellular location">
    <subcellularLocation>
        <location evidence="1 18">Cell membrane</location>
        <topology evidence="1 18">Multi-pass membrane protein</topology>
    </subcellularLocation>
</comment>
<keyword evidence="11 17" id="KW-0249">Electron transport</keyword>
<keyword evidence="9 18" id="KW-0479">Metal-binding</keyword>
<evidence type="ECO:0000256" key="7">
    <source>
        <dbReference type="ARBA" id="ARBA00022660"/>
    </source>
</evidence>
<dbReference type="GO" id="GO:0005886">
    <property type="term" value="C:plasma membrane"/>
    <property type="evidence" value="ECO:0007669"/>
    <property type="project" value="UniProtKB-SubCell"/>
</dbReference>
<evidence type="ECO:0000256" key="8">
    <source>
        <dbReference type="ARBA" id="ARBA00022692"/>
    </source>
</evidence>
<dbReference type="AlphaFoldDB" id="A0A8J3DMW2"/>
<dbReference type="EMBL" id="BMXG01000030">
    <property type="protein sequence ID" value="GHC12883.1"/>
    <property type="molecule type" value="Genomic_DNA"/>
</dbReference>
<sequence>MSSATAEVHTTHHHAVADKTQLAPEKSLLGLTRPDRHTGWIDWVTTVDHKKIGIMYGGFALLFFIIGGIEALMIRLQLSVPQNDLITAQLYNQFFTMHGTTMIFLGVMPLSAAFFNFLVPLQIGARDVAFPRLNTFSLWTFVAGAFVLNISWLFQFAHTVGWFGQGLVHTDMAPSGGWFGYAPLTGDKYTGIGTDFWIVGLQILGVASLAASFNFIVTILNMRAPGMTMMRLPVFTWMTLVTSFLIIFAFPAITIALAELMFDRYFGSNFFRTENGGQPILWQHLFWVFGHPEVYILVLPAMGIVSEILPTFSKKPLFGYPIIVFSGAVIGFLGFAVWSHHMFTTGLGKVATAAFSLLTMAIAVPTGVKIFNWMGTLWGGRIKFTVPMVFSLGFIWMFMLGGFTGIMHSSAPADAQQQDSYFVVAHFHYVLLGGVLLGLLAGLYFWVPKIFGRMLNQKLGYWTAFLVIAGFNITFFPMHYLGLTGMPRRTHTYLGDMGWNLWNLVATIGAFILGIGVLLCFVNIVYTVFKGKKCDADPWGGRTLEWSTPTPVPAYNFAATPIVQARDCFWVHKHGDKKIEYMPDDGHGIHMPSQSWFPLLCGFGFAFFGVSMAMMGAGVPYAGYCAIAGLSAVFLGVYLWALEGPGGYHLEPPHEEGADKPHDAPASHAAH</sequence>
<dbReference type="PROSITE" id="PS00077">
    <property type="entry name" value="COX1_CUB"/>
    <property type="match status" value="1"/>
</dbReference>
<evidence type="ECO:0000256" key="15">
    <source>
        <dbReference type="ARBA" id="ARBA00023136"/>
    </source>
</evidence>
<feature type="transmembrane region" description="Helical" evidence="18">
    <location>
        <begin position="501"/>
        <end position="526"/>
    </location>
</feature>
<feature type="transmembrane region" description="Helical" evidence="18">
    <location>
        <begin position="596"/>
        <end position="615"/>
    </location>
</feature>
<accession>A0A8J3DMW2</accession>
<evidence type="ECO:0000256" key="12">
    <source>
        <dbReference type="ARBA" id="ARBA00022989"/>
    </source>
</evidence>
<dbReference type="NCBIfam" id="TIGR02891">
    <property type="entry name" value="CtaD_CoxA"/>
    <property type="match status" value="1"/>
</dbReference>
<dbReference type="Pfam" id="PF00115">
    <property type="entry name" value="COX1"/>
    <property type="match status" value="1"/>
</dbReference>
<feature type="domain" description="Cytochrome oxidase subunit I profile" evidence="20">
    <location>
        <begin position="37"/>
        <end position="564"/>
    </location>
</feature>
<keyword evidence="4 17" id="KW-0813">Transport</keyword>
<reference evidence="21" key="1">
    <citation type="journal article" date="2014" name="Int. J. Syst. Evol. Microbiol.">
        <title>Complete genome sequence of Corynebacterium casei LMG S-19264T (=DSM 44701T), isolated from a smear-ripened cheese.</title>
        <authorList>
            <consortium name="US DOE Joint Genome Institute (JGI-PGF)"/>
            <person name="Walter F."/>
            <person name="Albersmeier A."/>
            <person name="Kalinowski J."/>
            <person name="Ruckert C."/>
        </authorList>
    </citation>
    <scope>NUCLEOTIDE SEQUENCE</scope>
    <source>
        <strain evidence="21">KCTC 12870</strain>
    </source>
</reference>
<feature type="transmembrane region" description="Helical" evidence="18">
    <location>
        <begin position="133"/>
        <end position="154"/>
    </location>
</feature>
<evidence type="ECO:0000256" key="16">
    <source>
        <dbReference type="ARBA" id="ARBA00047816"/>
    </source>
</evidence>
<dbReference type="EC" id="7.1.1.9" evidence="18"/>
<feature type="transmembrane region" description="Helical" evidence="18">
    <location>
        <begin position="94"/>
        <end position="121"/>
    </location>
</feature>
<dbReference type="InterPro" id="IPR000883">
    <property type="entry name" value="Cyt_C_Oxase_1"/>
</dbReference>
<keyword evidence="8 17" id="KW-0812">Transmembrane</keyword>
<keyword evidence="22" id="KW-1185">Reference proteome</keyword>
<evidence type="ECO:0000256" key="11">
    <source>
        <dbReference type="ARBA" id="ARBA00022982"/>
    </source>
</evidence>
<comment type="similarity">
    <text evidence="3 17">Belongs to the heme-copper respiratory oxidase family.</text>
</comment>
<comment type="caution">
    <text evidence="21">The sequence shown here is derived from an EMBL/GenBank/DDBJ whole genome shotgun (WGS) entry which is preliminary data.</text>
</comment>
<keyword evidence="13 18" id="KW-0408">Iron</keyword>
<evidence type="ECO:0000256" key="5">
    <source>
        <dbReference type="ARBA" id="ARBA00022475"/>
    </source>
</evidence>
<dbReference type="GO" id="GO:0015990">
    <property type="term" value="P:electron transport coupled proton transport"/>
    <property type="evidence" value="ECO:0007669"/>
    <property type="project" value="InterPro"/>
</dbReference>
<evidence type="ECO:0000259" key="20">
    <source>
        <dbReference type="PROSITE" id="PS50855"/>
    </source>
</evidence>
<feature type="transmembrane region" description="Helical" evidence="18">
    <location>
        <begin position="196"/>
        <end position="222"/>
    </location>
</feature>
<comment type="catalytic activity">
    <reaction evidence="16 18">
        <text>4 Fe(II)-[cytochrome c] + O2 + 8 H(+)(in) = 4 Fe(III)-[cytochrome c] + 2 H2O + 4 H(+)(out)</text>
        <dbReference type="Rhea" id="RHEA:11436"/>
        <dbReference type="Rhea" id="RHEA-COMP:10350"/>
        <dbReference type="Rhea" id="RHEA-COMP:14399"/>
        <dbReference type="ChEBI" id="CHEBI:15377"/>
        <dbReference type="ChEBI" id="CHEBI:15378"/>
        <dbReference type="ChEBI" id="CHEBI:15379"/>
        <dbReference type="ChEBI" id="CHEBI:29033"/>
        <dbReference type="ChEBI" id="CHEBI:29034"/>
        <dbReference type="EC" id="7.1.1.9"/>
    </reaction>
</comment>